<keyword evidence="3" id="KW-1185">Reference proteome</keyword>
<accession>A0AB38R7R0</accession>
<evidence type="ECO:0000313" key="2">
    <source>
        <dbReference type="EMBL" id="UPU40810.1"/>
    </source>
</evidence>
<reference evidence="3" key="1">
    <citation type="journal article" date="2022" name="Environ. Microbiol.">
        <title>Functional analysis, diversity, and distribution of carbendazim hydrolases MheI and CbmA, responsible for the initial step in carbendazim degradation.</title>
        <authorList>
            <person name="Zhang M."/>
            <person name="Bai X."/>
            <person name="Li Q."/>
            <person name="Zhang L."/>
            <person name="Zhu Q."/>
            <person name="Gao S."/>
            <person name="Ke Z."/>
            <person name="Jiang M."/>
            <person name="Hu J."/>
            <person name="Qiu J."/>
            <person name="Hong Q."/>
        </authorList>
    </citation>
    <scope>NUCLEOTIDE SEQUENCE [LARGE SCALE GENOMIC DNA]</scope>
    <source>
        <strain evidence="3">djl-6</strain>
    </source>
</reference>
<dbReference type="AlphaFoldDB" id="A0AB38R7R0"/>
<dbReference type="EMBL" id="CP096563">
    <property type="protein sequence ID" value="UPU40810.1"/>
    <property type="molecule type" value="Genomic_DNA"/>
</dbReference>
<dbReference type="Proteomes" id="UP000831484">
    <property type="component" value="Chromosome"/>
</dbReference>
<dbReference type="RefSeq" id="WP_042445893.1">
    <property type="nucleotide sequence ID" value="NZ_CP096563.1"/>
</dbReference>
<proteinExistence type="predicted"/>
<feature type="region of interest" description="Disordered" evidence="1">
    <location>
        <begin position="234"/>
        <end position="268"/>
    </location>
</feature>
<gene>
    <name evidence="2" type="ORF">M0639_17190</name>
</gene>
<organism evidence="2 3">
    <name type="scientific">Rhodococcus qingshengii JCM 15477</name>
    <dbReference type="NCBI Taxonomy" id="1303681"/>
    <lineage>
        <taxon>Bacteria</taxon>
        <taxon>Bacillati</taxon>
        <taxon>Actinomycetota</taxon>
        <taxon>Actinomycetes</taxon>
        <taxon>Mycobacteriales</taxon>
        <taxon>Nocardiaceae</taxon>
        <taxon>Rhodococcus</taxon>
        <taxon>Rhodococcus erythropolis group</taxon>
    </lineage>
</organism>
<evidence type="ECO:0000313" key="3">
    <source>
        <dbReference type="Proteomes" id="UP000831484"/>
    </source>
</evidence>
<protein>
    <submittedName>
        <fullName evidence="2">Uncharacterized protein</fullName>
    </submittedName>
</protein>
<name>A0AB38R7R0_RHOSG</name>
<evidence type="ECO:0000256" key="1">
    <source>
        <dbReference type="SAM" id="MobiDB-lite"/>
    </source>
</evidence>
<sequence length="268" mass="29720">MASTEPTEWEILRFGSKFQVAKDAAIASMYQAQARALGAHLGGGARTEHAYGTQFAVAQFEELADHTRDLEGVELRKPENAKVQYELPLILETKTLLYPLRYGKDGKVKRDGAKITMSQVRRDLLHSGVARQAEKQFDLFEPLLSEEEIVRRQDAENELRAELLRSGRVVTIGIACSPDGVFDLYWGDVDVDDDTGRIHVLFSEPLTRPDAPASGKHLRLAEIATARLPRFDEESDDVGFSLTPNVEPGAVNSENIPEIDITGSENSE</sequence>